<proteinExistence type="inferred from homology"/>
<evidence type="ECO:0000313" key="6">
    <source>
        <dbReference type="EMBL" id="MBB1163224.1"/>
    </source>
</evidence>
<evidence type="ECO:0000256" key="1">
    <source>
        <dbReference type="ARBA" id="ARBA00009437"/>
    </source>
</evidence>
<dbReference type="InterPro" id="IPR036388">
    <property type="entry name" value="WH-like_DNA-bd_sf"/>
</dbReference>
<dbReference type="CDD" id="cd08446">
    <property type="entry name" value="PBP2_Chlorocatechol"/>
    <property type="match status" value="1"/>
</dbReference>
<evidence type="ECO:0000256" key="4">
    <source>
        <dbReference type="ARBA" id="ARBA00023163"/>
    </source>
</evidence>
<reference evidence="6 7" key="1">
    <citation type="submission" date="2020-08" db="EMBL/GenBank/DDBJ databases">
        <title>Aquariorum lacteus gen. nov., sp. nov., a new member of the family Comamonadaceae, isolated from freshwater aquarium.</title>
        <authorList>
            <person name="Chun S.-J."/>
        </authorList>
    </citation>
    <scope>NUCLEOTIDE SEQUENCE [LARGE SCALE GENOMIC DNA]</scope>
    <source>
        <strain evidence="6 7">SJAQ100</strain>
    </source>
</reference>
<accession>A0A839HWI2</accession>
<dbReference type="GO" id="GO:0003677">
    <property type="term" value="F:DNA binding"/>
    <property type="evidence" value="ECO:0007669"/>
    <property type="project" value="UniProtKB-KW"/>
</dbReference>
<dbReference type="AlphaFoldDB" id="A0A839HWI2"/>
<dbReference type="FunFam" id="1.10.10.10:FF:000001">
    <property type="entry name" value="LysR family transcriptional regulator"/>
    <property type="match status" value="1"/>
</dbReference>
<dbReference type="RefSeq" id="WP_182665941.1">
    <property type="nucleotide sequence ID" value="NZ_JACIVI010000007.1"/>
</dbReference>
<evidence type="ECO:0000256" key="2">
    <source>
        <dbReference type="ARBA" id="ARBA00023015"/>
    </source>
</evidence>
<dbReference type="Pfam" id="PF03466">
    <property type="entry name" value="LysR_substrate"/>
    <property type="match status" value="1"/>
</dbReference>
<dbReference type="InterPro" id="IPR000847">
    <property type="entry name" value="LysR_HTH_N"/>
</dbReference>
<feature type="domain" description="HTH lysR-type" evidence="5">
    <location>
        <begin position="1"/>
        <end position="58"/>
    </location>
</feature>
<dbReference type="InterPro" id="IPR036390">
    <property type="entry name" value="WH_DNA-bd_sf"/>
</dbReference>
<dbReference type="SUPFAM" id="SSF53850">
    <property type="entry name" value="Periplasmic binding protein-like II"/>
    <property type="match status" value="1"/>
</dbReference>
<dbReference type="Proteomes" id="UP000586093">
    <property type="component" value="Unassembled WGS sequence"/>
</dbReference>
<protein>
    <submittedName>
        <fullName evidence="6">LysR family transcriptional regulator</fullName>
    </submittedName>
</protein>
<sequence length="310" mass="33957">MDLRHLKYFLAVAEEGNIGRAAARLHISQPPLTRQIKALEEELGVELFQRTPKGMVLTQAGEIFQAEASNIRMLVEAAVDRVQRAGEGKLGRLDVGIFGSGIYGLIPELLDAFRARLPGVNIVLHTMSKTEQIEALRQRRITVGFNRMTPPLPDIGRELVTMEPLRVAMHEDHPLARHAAVPLRSLAGQPMVLFPNLGRPNFIDRVMELCKQQGFLPTIAQEVGDAVTGIALVAGGYGISLVPDSITTLKLPRVLYRPLADAPQATVDLSCLYRASDNSPLLKAFLGVIREHRAAVESSAAHYKSDTAQL</sequence>
<evidence type="ECO:0000313" key="7">
    <source>
        <dbReference type="Proteomes" id="UP000586093"/>
    </source>
</evidence>
<dbReference type="PANTHER" id="PTHR30346">
    <property type="entry name" value="TRANSCRIPTIONAL DUAL REGULATOR HCAR-RELATED"/>
    <property type="match status" value="1"/>
</dbReference>
<dbReference type="Gene3D" id="3.40.190.10">
    <property type="entry name" value="Periplasmic binding protein-like II"/>
    <property type="match status" value="2"/>
</dbReference>
<name>A0A839HWI2_9BURK</name>
<dbReference type="PRINTS" id="PR00039">
    <property type="entry name" value="HTHLYSR"/>
</dbReference>
<gene>
    <name evidence="6" type="ORF">H4F90_14720</name>
</gene>
<organism evidence="6 7">
    <name type="scientific">Aquariibacter albus</name>
    <dbReference type="NCBI Taxonomy" id="2759899"/>
    <lineage>
        <taxon>Bacteria</taxon>
        <taxon>Pseudomonadati</taxon>
        <taxon>Pseudomonadota</taxon>
        <taxon>Betaproteobacteria</taxon>
        <taxon>Burkholderiales</taxon>
        <taxon>Sphaerotilaceae</taxon>
        <taxon>Aquariibacter</taxon>
    </lineage>
</organism>
<keyword evidence="3" id="KW-0238">DNA-binding</keyword>
<dbReference type="PROSITE" id="PS50931">
    <property type="entry name" value="HTH_LYSR"/>
    <property type="match status" value="1"/>
</dbReference>
<dbReference type="GO" id="GO:0032993">
    <property type="term" value="C:protein-DNA complex"/>
    <property type="evidence" value="ECO:0007669"/>
    <property type="project" value="TreeGrafter"/>
</dbReference>
<dbReference type="Pfam" id="PF00126">
    <property type="entry name" value="HTH_1"/>
    <property type="match status" value="1"/>
</dbReference>
<keyword evidence="7" id="KW-1185">Reference proteome</keyword>
<evidence type="ECO:0000259" key="5">
    <source>
        <dbReference type="PROSITE" id="PS50931"/>
    </source>
</evidence>
<keyword evidence="4" id="KW-0804">Transcription</keyword>
<evidence type="ECO:0000256" key="3">
    <source>
        <dbReference type="ARBA" id="ARBA00023125"/>
    </source>
</evidence>
<dbReference type="SUPFAM" id="SSF46785">
    <property type="entry name" value="Winged helix' DNA-binding domain"/>
    <property type="match status" value="1"/>
</dbReference>
<comment type="similarity">
    <text evidence="1">Belongs to the LysR transcriptional regulatory family.</text>
</comment>
<keyword evidence="2" id="KW-0805">Transcription regulation</keyword>
<dbReference type="PANTHER" id="PTHR30346:SF0">
    <property type="entry name" value="HCA OPERON TRANSCRIPTIONAL ACTIVATOR HCAR"/>
    <property type="match status" value="1"/>
</dbReference>
<dbReference type="Gene3D" id="1.10.10.10">
    <property type="entry name" value="Winged helix-like DNA-binding domain superfamily/Winged helix DNA-binding domain"/>
    <property type="match status" value="1"/>
</dbReference>
<dbReference type="InterPro" id="IPR005119">
    <property type="entry name" value="LysR_subst-bd"/>
</dbReference>
<dbReference type="EMBL" id="JACIVI010000007">
    <property type="protein sequence ID" value="MBB1163224.1"/>
    <property type="molecule type" value="Genomic_DNA"/>
</dbReference>
<dbReference type="GO" id="GO:0003700">
    <property type="term" value="F:DNA-binding transcription factor activity"/>
    <property type="evidence" value="ECO:0007669"/>
    <property type="project" value="InterPro"/>
</dbReference>
<comment type="caution">
    <text evidence="6">The sequence shown here is derived from an EMBL/GenBank/DDBJ whole genome shotgun (WGS) entry which is preliminary data.</text>
</comment>